<dbReference type="PANTHER" id="PTHR30040">
    <property type="entry name" value="THIAMINE BIOSYNTHESIS LIPOPROTEIN APBE"/>
    <property type="match status" value="1"/>
</dbReference>
<comment type="cofactor">
    <cofactor evidence="1">
        <name>Mg(2+)</name>
        <dbReference type="ChEBI" id="CHEBI:18420"/>
    </cofactor>
</comment>
<dbReference type="InterPro" id="IPR024932">
    <property type="entry name" value="ApbE"/>
</dbReference>
<dbReference type="Gene3D" id="3.10.520.10">
    <property type="entry name" value="ApbE-like domains"/>
    <property type="match status" value="1"/>
</dbReference>
<evidence type="ECO:0000256" key="6">
    <source>
        <dbReference type="ARBA" id="ARBA00022723"/>
    </source>
</evidence>
<dbReference type="EC" id="2.7.1.180" evidence="2"/>
<dbReference type="OrthoDB" id="195316at2"/>
<evidence type="ECO:0000256" key="1">
    <source>
        <dbReference type="ARBA" id="ARBA00001946"/>
    </source>
</evidence>
<dbReference type="InterPro" id="IPR003374">
    <property type="entry name" value="ApbE-like_sf"/>
</dbReference>
<dbReference type="PANTHER" id="PTHR30040:SF2">
    <property type="entry name" value="FAD:PROTEIN FMN TRANSFERASE"/>
    <property type="match status" value="1"/>
</dbReference>
<name>A0A5C6D7I7_9BACT</name>
<accession>A0A5C6D7I7</accession>
<dbReference type="Gene3D" id="2.60.40.4070">
    <property type="match status" value="1"/>
</dbReference>
<dbReference type="GO" id="GO:0046872">
    <property type="term" value="F:metal ion binding"/>
    <property type="evidence" value="ECO:0007669"/>
    <property type="project" value="UniProtKB-KW"/>
</dbReference>
<keyword evidence="8" id="KW-0460">Magnesium</keyword>
<proteinExistence type="predicted"/>
<dbReference type="EMBL" id="SJPV01000020">
    <property type="protein sequence ID" value="TWU30849.1"/>
    <property type="molecule type" value="Genomic_DNA"/>
</dbReference>
<dbReference type="Pfam" id="PF02424">
    <property type="entry name" value="ApbE"/>
    <property type="match status" value="1"/>
</dbReference>
<keyword evidence="6" id="KW-0479">Metal-binding</keyword>
<keyword evidence="12" id="KW-0732">Signal</keyword>
<evidence type="ECO:0000256" key="2">
    <source>
        <dbReference type="ARBA" id="ARBA00011955"/>
    </source>
</evidence>
<dbReference type="Pfam" id="PF10029">
    <property type="entry name" value="DUF2271"/>
    <property type="match status" value="1"/>
</dbReference>
<evidence type="ECO:0000256" key="9">
    <source>
        <dbReference type="ARBA" id="ARBA00031306"/>
    </source>
</evidence>
<evidence type="ECO:0000256" key="5">
    <source>
        <dbReference type="ARBA" id="ARBA00022679"/>
    </source>
</evidence>
<dbReference type="RefSeq" id="WP_146531226.1">
    <property type="nucleotide sequence ID" value="NZ_SJPV01000020.1"/>
</dbReference>
<evidence type="ECO:0000256" key="11">
    <source>
        <dbReference type="SAM" id="MobiDB-lite"/>
    </source>
</evidence>
<comment type="catalytic activity">
    <reaction evidence="10">
        <text>L-threonyl-[protein] + FAD = FMN-L-threonyl-[protein] + AMP + H(+)</text>
        <dbReference type="Rhea" id="RHEA:36847"/>
        <dbReference type="Rhea" id="RHEA-COMP:11060"/>
        <dbReference type="Rhea" id="RHEA-COMP:11061"/>
        <dbReference type="ChEBI" id="CHEBI:15378"/>
        <dbReference type="ChEBI" id="CHEBI:30013"/>
        <dbReference type="ChEBI" id="CHEBI:57692"/>
        <dbReference type="ChEBI" id="CHEBI:74257"/>
        <dbReference type="ChEBI" id="CHEBI:456215"/>
        <dbReference type="EC" id="2.7.1.180"/>
    </reaction>
</comment>
<feature type="signal peptide" evidence="12">
    <location>
        <begin position="1"/>
        <end position="24"/>
    </location>
</feature>
<dbReference type="GO" id="GO:0016740">
    <property type="term" value="F:transferase activity"/>
    <property type="evidence" value="ECO:0007669"/>
    <property type="project" value="UniProtKB-KW"/>
</dbReference>
<keyword evidence="13" id="KW-0449">Lipoprotein</keyword>
<evidence type="ECO:0000256" key="7">
    <source>
        <dbReference type="ARBA" id="ARBA00022827"/>
    </source>
</evidence>
<reference evidence="13 14" key="1">
    <citation type="submission" date="2019-02" db="EMBL/GenBank/DDBJ databases">
        <title>Deep-cultivation of Planctomycetes and their phenomic and genomic characterization uncovers novel biology.</title>
        <authorList>
            <person name="Wiegand S."/>
            <person name="Jogler M."/>
            <person name="Boedeker C."/>
            <person name="Pinto D."/>
            <person name="Vollmers J."/>
            <person name="Rivas-Marin E."/>
            <person name="Kohn T."/>
            <person name="Peeters S.H."/>
            <person name="Heuer A."/>
            <person name="Rast P."/>
            <person name="Oberbeckmann S."/>
            <person name="Bunk B."/>
            <person name="Jeske O."/>
            <person name="Meyerdierks A."/>
            <person name="Storesund J.E."/>
            <person name="Kallscheuer N."/>
            <person name="Luecker S."/>
            <person name="Lage O.M."/>
            <person name="Pohl T."/>
            <person name="Merkel B.J."/>
            <person name="Hornburger P."/>
            <person name="Mueller R.-W."/>
            <person name="Bruemmer F."/>
            <person name="Labrenz M."/>
            <person name="Spormann A.M."/>
            <person name="Op Den Camp H."/>
            <person name="Overmann J."/>
            <person name="Amann R."/>
            <person name="Jetten M.S.M."/>
            <person name="Mascher T."/>
            <person name="Medema M.H."/>
            <person name="Devos D.P."/>
            <person name="Kaster A.-K."/>
            <person name="Ovreas L."/>
            <person name="Rohde M."/>
            <person name="Galperin M.Y."/>
            <person name="Jogler C."/>
        </authorList>
    </citation>
    <scope>NUCLEOTIDE SEQUENCE [LARGE SCALE GENOMIC DNA]</scope>
    <source>
        <strain evidence="13 14">Poly41</strain>
    </source>
</reference>
<organism evidence="13 14">
    <name type="scientific">Novipirellula artificiosorum</name>
    <dbReference type="NCBI Taxonomy" id="2528016"/>
    <lineage>
        <taxon>Bacteria</taxon>
        <taxon>Pseudomonadati</taxon>
        <taxon>Planctomycetota</taxon>
        <taxon>Planctomycetia</taxon>
        <taxon>Pirellulales</taxon>
        <taxon>Pirellulaceae</taxon>
        <taxon>Novipirellula</taxon>
    </lineage>
</organism>
<dbReference type="InterPro" id="IPR014469">
    <property type="entry name" value="DUF2271"/>
</dbReference>
<evidence type="ECO:0000256" key="12">
    <source>
        <dbReference type="SAM" id="SignalP"/>
    </source>
</evidence>
<dbReference type="SUPFAM" id="SSF143631">
    <property type="entry name" value="ApbE-like"/>
    <property type="match status" value="1"/>
</dbReference>
<gene>
    <name evidence="13" type="primary">apbE_3</name>
    <name evidence="13" type="ORF">Poly41_65430</name>
</gene>
<protein>
    <recommendedName>
        <fullName evidence="3">FAD:protein FMN transferase</fullName>
        <ecNumber evidence="2">2.7.1.180</ecNumber>
    </recommendedName>
    <alternativeName>
        <fullName evidence="9">Flavin transferase</fullName>
    </alternativeName>
</protein>
<evidence type="ECO:0000256" key="4">
    <source>
        <dbReference type="ARBA" id="ARBA00022630"/>
    </source>
</evidence>
<keyword evidence="7" id="KW-0274">FAD</keyword>
<comment type="caution">
    <text evidence="13">The sequence shown here is derived from an EMBL/GenBank/DDBJ whole genome shotgun (WGS) entry which is preliminary data.</text>
</comment>
<dbReference type="AlphaFoldDB" id="A0A5C6D7I7"/>
<feature type="region of interest" description="Disordered" evidence="11">
    <location>
        <begin position="326"/>
        <end position="350"/>
    </location>
</feature>
<sequence length="506" mass="55519" precursor="true">MFLHRCLIPTFVVTILLPFAFANAEEFDFHHEAVLGTSLHLRIDADSSDVADLAEAKVLREIDRLSRIYSTYDASSELRTLLNLPVGSAMPLSDELYETLRMCDDWIVASRGAFNPSVEVLSRAWQQAEETGRPIDAAELSTITQSLAGPHWQLDSQSHGAIRRSGMPLSLNAIAKGVILDQIAETLLTSNPTIRGVMLNIGGDVRVAGEIAVEIAIADPEHDAITSPALASMRLANAAVATSGCTERHFDIGGVRYSHLIDPRSGVPVTDTVSSTVIAMQASTADVLATICSVLPMSDSIKLVNSLPGVECLLVSAGGLVAKSADWPQQESEGEEKDTAKAQQTRAEQAETVHEMRIQFEIGSASDRGRYRRPYVAVWVEDKDGFPVKTLTLFLMKNQPGPRWHRDLRRWYADDQMRLLVDKTSVIETVSKPTRNPGQYKVEWDGRDDAGKRLSDGGYTLLIEAAREHGTYQLIKFPFTLGGAPFEETLKGNAEIRSANVTYSKK</sequence>
<dbReference type="Proteomes" id="UP000319143">
    <property type="component" value="Unassembled WGS sequence"/>
</dbReference>
<feature type="chain" id="PRO_5022671965" description="FAD:protein FMN transferase" evidence="12">
    <location>
        <begin position="25"/>
        <end position="506"/>
    </location>
</feature>
<evidence type="ECO:0000313" key="13">
    <source>
        <dbReference type="EMBL" id="TWU30849.1"/>
    </source>
</evidence>
<evidence type="ECO:0000313" key="14">
    <source>
        <dbReference type="Proteomes" id="UP000319143"/>
    </source>
</evidence>
<evidence type="ECO:0000256" key="3">
    <source>
        <dbReference type="ARBA" id="ARBA00016337"/>
    </source>
</evidence>
<evidence type="ECO:0000256" key="8">
    <source>
        <dbReference type="ARBA" id="ARBA00022842"/>
    </source>
</evidence>
<evidence type="ECO:0000256" key="10">
    <source>
        <dbReference type="ARBA" id="ARBA00048540"/>
    </source>
</evidence>
<keyword evidence="4" id="KW-0285">Flavoprotein</keyword>
<keyword evidence="14" id="KW-1185">Reference proteome</keyword>
<keyword evidence="5" id="KW-0808">Transferase</keyword>